<dbReference type="InterPro" id="IPR014748">
    <property type="entry name" value="Enoyl-CoA_hydra_C"/>
</dbReference>
<evidence type="ECO:0000313" key="4">
    <source>
        <dbReference type="Proteomes" id="UP000396788"/>
    </source>
</evidence>
<name>A0A5E4YD90_9BURK</name>
<dbReference type="FunFam" id="1.10.12.10:FF:000001">
    <property type="entry name" value="Probable enoyl-CoA hydratase, mitochondrial"/>
    <property type="match status" value="1"/>
</dbReference>
<comment type="similarity">
    <text evidence="1">Belongs to the enoyl-CoA hydratase/isomerase family.</text>
</comment>
<evidence type="ECO:0000313" key="3">
    <source>
        <dbReference type="EMBL" id="VVE46709.1"/>
    </source>
</evidence>
<evidence type="ECO:0000256" key="2">
    <source>
        <dbReference type="ARBA" id="ARBA00023239"/>
    </source>
</evidence>
<dbReference type="GO" id="GO:0016836">
    <property type="term" value="F:hydro-lyase activity"/>
    <property type="evidence" value="ECO:0007669"/>
    <property type="project" value="UniProtKB-ARBA"/>
</dbReference>
<keyword evidence="2" id="KW-0456">Lyase</keyword>
<organism evidence="3 4">
    <name type="scientific">Pandoraea cepalis</name>
    <dbReference type="NCBI Taxonomy" id="2508294"/>
    <lineage>
        <taxon>Bacteria</taxon>
        <taxon>Pseudomonadati</taxon>
        <taxon>Pseudomonadota</taxon>
        <taxon>Betaproteobacteria</taxon>
        <taxon>Burkholderiales</taxon>
        <taxon>Burkholderiaceae</taxon>
        <taxon>Pandoraea</taxon>
    </lineage>
</organism>
<dbReference type="Gene3D" id="1.10.12.10">
    <property type="entry name" value="Lyase 2-enoyl-coa Hydratase, Chain A, domain 2"/>
    <property type="match status" value="1"/>
</dbReference>
<dbReference type="SUPFAM" id="SSF52096">
    <property type="entry name" value="ClpP/crotonase"/>
    <property type="match status" value="1"/>
</dbReference>
<accession>A0A5E4YD90</accession>
<dbReference type="EMBL" id="CABPRY010000017">
    <property type="protein sequence ID" value="VVE46709.1"/>
    <property type="molecule type" value="Genomic_DNA"/>
</dbReference>
<reference evidence="3 4" key="1">
    <citation type="submission" date="2019-08" db="EMBL/GenBank/DDBJ databases">
        <authorList>
            <person name="Peeters C."/>
        </authorList>
    </citation>
    <scope>NUCLEOTIDE SEQUENCE [LARGE SCALE GENOMIC DNA]</scope>
    <source>
        <strain evidence="3 4">LMG 31107</strain>
    </source>
</reference>
<evidence type="ECO:0000256" key="1">
    <source>
        <dbReference type="ARBA" id="ARBA00005254"/>
    </source>
</evidence>
<sequence>MANSMARHSSPVLIAIQEAEGRSVESSLDDGLLFERRLFHAGFALHDQKEGMAALLQKRAPEFLNK</sequence>
<gene>
    <name evidence="3" type="ORF">PCE31107_04452</name>
</gene>
<protein>
    <submittedName>
        <fullName evidence="3">Enoyl-CoA hydratase</fullName>
    </submittedName>
</protein>
<dbReference type="AlphaFoldDB" id="A0A5E4YD90"/>
<dbReference type="InterPro" id="IPR029045">
    <property type="entry name" value="ClpP/crotonase-like_dom_sf"/>
</dbReference>
<dbReference type="Proteomes" id="UP000396788">
    <property type="component" value="Unassembled WGS sequence"/>
</dbReference>
<proteinExistence type="inferred from homology"/>